<dbReference type="Proteomes" id="UP000605568">
    <property type="component" value="Unassembled WGS sequence"/>
</dbReference>
<dbReference type="Pfam" id="PF12770">
    <property type="entry name" value="CHAT"/>
    <property type="match status" value="1"/>
</dbReference>
<dbReference type="InterPro" id="IPR024983">
    <property type="entry name" value="CHAT_dom"/>
</dbReference>
<dbReference type="InterPro" id="IPR027417">
    <property type="entry name" value="P-loop_NTPase"/>
</dbReference>
<gene>
    <name evidence="2" type="ORF">GCM10017774_38610</name>
</gene>
<feature type="domain" description="CHAT" evidence="1">
    <location>
        <begin position="898"/>
        <end position="1121"/>
    </location>
</feature>
<protein>
    <recommendedName>
        <fullName evidence="1">CHAT domain-containing protein</fullName>
    </recommendedName>
</protein>
<comment type="caution">
    <text evidence="2">The sequence shown here is derived from an EMBL/GenBank/DDBJ whole genome shotgun (WGS) entry which is preliminary data.</text>
</comment>
<evidence type="ECO:0000259" key="1">
    <source>
        <dbReference type="Pfam" id="PF12770"/>
    </source>
</evidence>
<keyword evidence="3" id="KW-1185">Reference proteome</keyword>
<proteinExistence type="predicted"/>
<dbReference type="SUPFAM" id="SSF52540">
    <property type="entry name" value="P-loop containing nucleoside triphosphate hydrolases"/>
    <property type="match status" value="1"/>
</dbReference>
<name>A0ABQ3MI57_9PSEU</name>
<dbReference type="PRINTS" id="PR00364">
    <property type="entry name" value="DISEASERSIST"/>
</dbReference>
<dbReference type="PANTHER" id="PTHR47691:SF3">
    <property type="entry name" value="HTH-TYPE TRANSCRIPTIONAL REGULATOR RV0890C-RELATED"/>
    <property type="match status" value="1"/>
</dbReference>
<accession>A0ABQ3MI57</accession>
<dbReference type="PANTHER" id="PTHR47691">
    <property type="entry name" value="REGULATOR-RELATED"/>
    <property type="match status" value="1"/>
</dbReference>
<evidence type="ECO:0000313" key="2">
    <source>
        <dbReference type="EMBL" id="GHH42358.1"/>
    </source>
</evidence>
<reference evidence="3" key="1">
    <citation type="journal article" date="2019" name="Int. J. Syst. Evol. Microbiol.">
        <title>The Global Catalogue of Microorganisms (GCM) 10K type strain sequencing project: providing services to taxonomists for standard genome sequencing and annotation.</title>
        <authorList>
            <consortium name="The Broad Institute Genomics Platform"/>
            <consortium name="The Broad Institute Genome Sequencing Center for Infectious Disease"/>
            <person name="Wu L."/>
            <person name="Ma J."/>
        </authorList>
    </citation>
    <scope>NUCLEOTIDE SEQUENCE [LARGE SCALE GENOMIC DNA]</scope>
    <source>
        <strain evidence="3">CGMCC 4.7367</strain>
    </source>
</reference>
<dbReference type="Gene3D" id="3.40.50.300">
    <property type="entry name" value="P-loop containing nucleotide triphosphate hydrolases"/>
    <property type="match status" value="1"/>
</dbReference>
<dbReference type="EMBL" id="BNAR01000005">
    <property type="protein sequence ID" value="GHH42358.1"/>
    <property type="molecule type" value="Genomic_DNA"/>
</dbReference>
<evidence type="ECO:0000313" key="3">
    <source>
        <dbReference type="Proteomes" id="UP000605568"/>
    </source>
</evidence>
<organism evidence="2 3">
    <name type="scientific">Lentzea cavernae</name>
    <dbReference type="NCBI Taxonomy" id="2020703"/>
    <lineage>
        <taxon>Bacteria</taxon>
        <taxon>Bacillati</taxon>
        <taxon>Actinomycetota</taxon>
        <taxon>Actinomycetes</taxon>
        <taxon>Pseudonocardiales</taxon>
        <taxon>Pseudonocardiaceae</taxon>
        <taxon>Lentzea</taxon>
    </lineage>
</organism>
<sequence>MDDGQGSRVESAKVVDTVSGNVVQARDVAGNVVQARDVAGNLVLNVGQQASPVARVPRELPLDVADFAGRDEELAELDRLREDASGAVVISAVSGTAGVGKTALAVHWAHRIRGAYPDGDLYIDLRGYDPNQPVSPEDALGELLRSLVGSAEPVPTNLSDRSRLFRTLVAERRMLIVLDNARSVEQVRPLLPGAGSTFVVVTSRDSLGGLVIRDGASRVHLGLLEPDEALGLFTSLVGERARSDPEAAQRLCEWSTYLPLALRITAEMVNARPHESLAALMAELAGADRLDLMEAGDERTAVRTVFSWSYQHLSLAAAKAFRYLAITPGRDVDARAVAALTGTAVADARKAVTELERAHLVQPVGNGRVRAHDLLRSYAADLLQQIDDDRDVALARLFHYYLTAACRAVDAALPNRRSGWHIDEIETPRFADSEAAWRWLRAEQQNLAVILTSVDPVAEPIRSAAEQVLGLLAQHSGDLPAALTHFERAWLLTPAAGHALVLDQVDTLLAAGMSNKASVYLDNVLDLLHGARTADDRLIAQVEHVRAQCALQQSDFKRASEAAREAAIRFRRVGDRRAAVVAELTALRAAMSLARAWPDLPTAKLPAFAEKLASQLRGVGLAEESDHALLWAARLSVSFGDVAAAQRYVERTAAPRDGAPLDHVVFRWLVKAELAAERGEFDDALDCASWGLDRLIAAFDRYGATDLVRGARVFGRELGDLAVRIALKRGDRQEPEEVLTWLERARAHLHRHQPAASPDPALSEAVDDFIRLTRTVQQQRVNGPVEADAVLRHEIALQRVSHLGWWSTTCVGSDALVSVHELADALEDKAFVSFVGTGDTLAALVVADCSEHLVPLGSLSEMTEQARRLHFDLAAMAPDQVPKPVGNVIAYSAQSRLDSLDTQLVRPLLRIIGDRGLVVVPIGPLYGVPWGSLPSLRGRPVVIAPSATSWFRALNSAQDVRLGPALVVVGPGVGAAAEDERLARLHPSAISIANDDASLATVRDALRTSDFVHLACHGRHEPDNALFSRLELADAPLHAHDFGRLDRPPRQVVLAACGLALSDIRPDDEPLGFAGGLLSVGTSTVVVAVSSVGELAARAAMEELHRGMLGGLGAAAALAEAVAGDPLRRPFVCVGADSVLGSHQGSMFSS</sequence>
<dbReference type="RefSeq" id="WP_191299307.1">
    <property type="nucleotide sequence ID" value="NZ_BNAR01000005.1"/>
</dbReference>